<proteinExistence type="predicted"/>
<sequence>MYIMDKDGGNREKLLDFNADIYFYSDSYHFIYAPVGTYSSMDKHVNKSNIDGTLNLLLFDLTTVGEEYTTFVNECA</sequence>
<organism evidence="1">
    <name type="scientific">marine sediment metagenome</name>
    <dbReference type="NCBI Taxonomy" id="412755"/>
    <lineage>
        <taxon>unclassified sequences</taxon>
        <taxon>metagenomes</taxon>
        <taxon>ecological metagenomes</taxon>
    </lineage>
</organism>
<name>X1A3F2_9ZZZZ</name>
<gene>
    <name evidence="1" type="ORF">S01H4_16404</name>
</gene>
<evidence type="ECO:0000313" key="1">
    <source>
        <dbReference type="EMBL" id="GAG54771.1"/>
    </source>
</evidence>
<dbReference type="AlphaFoldDB" id="X1A3F2"/>
<accession>X1A3F2</accession>
<dbReference type="EMBL" id="BART01007195">
    <property type="protein sequence ID" value="GAG54771.1"/>
    <property type="molecule type" value="Genomic_DNA"/>
</dbReference>
<comment type="caution">
    <text evidence="1">The sequence shown here is derived from an EMBL/GenBank/DDBJ whole genome shotgun (WGS) entry which is preliminary data.</text>
</comment>
<protein>
    <submittedName>
        <fullName evidence="1">Uncharacterized protein</fullName>
    </submittedName>
</protein>
<reference evidence="1" key="1">
    <citation type="journal article" date="2014" name="Front. Microbiol.">
        <title>High frequency of phylogenetically diverse reductive dehalogenase-homologous genes in deep subseafloor sedimentary metagenomes.</title>
        <authorList>
            <person name="Kawai M."/>
            <person name="Futagami T."/>
            <person name="Toyoda A."/>
            <person name="Takaki Y."/>
            <person name="Nishi S."/>
            <person name="Hori S."/>
            <person name="Arai W."/>
            <person name="Tsubouchi T."/>
            <person name="Morono Y."/>
            <person name="Uchiyama I."/>
            <person name="Ito T."/>
            <person name="Fujiyama A."/>
            <person name="Inagaki F."/>
            <person name="Takami H."/>
        </authorList>
    </citation>
    <scope>NUCLEOTIDE SEQUENCE</scope>
    <source>
        <strain evidence="1">Expedition CK06-06</strain>
    </source>
</reference>